<evidence type="ECO:0000313" key="2">
    <source>
        <dbReference type="Proteomes" id="UP000054053"/>
    </source>
</evidence>
<dbReference type="AlphaFoldDB" id="A0A1B5L2T0"/>
<reference evidence="2" key="1">
    <citation type="journal article" date="2016" name="Genome Announc.">
        <title>Genome sequence of Ustilaginoidea virens IPU010, a rice pathogenic fungus causing false smut.</title>
        <authorList>
            <person name="Kumagai T."/>
            <person name="Ishii T."/>
            <person name="Terai G."/>
            <person name="Umemura M."/>
            <person name="Machida M."/>
            <person name="Asai K."/>
        </authorList>
    </citation>
    <scope>NUCLEOTIDE SEQUENCE [LARGE SCALE GENOMIC DNA]</scope>
    <source>
        <strain evidence="2">IPU010</strain>
    </source>
</reference>
<dbReference type="EMBL" id="BBTG02000002">
    <property type="protein sequence ID" value="GAO17773.1"/>
    <property type="molecule type" value="Genomic_DNA"/>
</dbReference>
<dbReference type="Proteomes" id="UP000054053">
    <property type="component" value="Unassembled WGS sequence"/>
</dbReference>
<evidence type="ECO:0000313" key="1">
    <source>
        <dbReference type="EMBL" id="GAO17773.1"/>
    </source>
</evidence>
<comment type="caution">
    <text evidence="1">The sequence shown here is derived from an EMBL/GenBank/DDBJ whole genome shotgun (WGS) entry which is preliminary data.</text>
</comment>
<accession>A0A1B5L2T0</accession>
<sequence length="128" mass="14622">MDFAENADKYVQREYCFVNRSGGSFDVERNLKSLRATAFGPLSNCLTDEGDQHSYTLPVNGIDFQEPDDQPALLLRNLEQACKDLDASHQMLPKWNYSYRNLTVSSELLDIGFHAELDLAKYMHQVQS</sequence>
<protein>
    <submittedName>
        <fullName evidence="1">Uncharacterized protein</fullName>
    </submittedName>
</protein>
<name>A0A1B5L2T0_USTVR</name>
<gene>
    <name evidence="1" type="ORF">UVI_02006310</name>
</gene>
<organism evidence="1 2">
    <name type="scientific">Ustilaginoidea virens</name>
    <name type="common">Rice false smut fungus</name>
    <name type="synonym">Villosiclava virens</name>
    <dbReference type="NCBI Taxonomy" id="1159556"/>
    <lineage>
        <taxon>Eukaryota</taxon>
        <taxon>Fungi</taxon>
        <taxon>Dikarya</taxon>
        <taxon>Ascomycota</taxon>
        <taxon>Pezizomycotina</taxon>
        <taxon>Sordariomycetes</taxon>
        <taxon>Hypocreomycetidae</taxon>
        <taxon>Hypocreales</taxon>
        <taxon>Clavicipitaceae</taxon>
        <taxon>Ustilaginoidea</taxon>
    </lineage>
</organism>
<proteinExistence type="predicted"/>